<dbReference type="GO" id="GO:0140608">
    <property type="term" value="F:cysteine-type endopeptidase activator activity"/>
    <property type="evidence" value="ECO:0000318"/>
    <property type="project" value="GO_Central"/>
</dbReference>
<evidence type="ECO:0000256" key="3">
    <source>
        <dbReference type="ARBA" id="ARBA00022588"/>
    </source>
</evidence>
<dbReference type="Gene3D" id="1.10.533.10">
    <property type="entry name" value="Death Domain, Fas"/>
    <property type="match status" value="2"/>
</dbReference>
<dbReference type="PROSITE" id="PS50209">
    <property type="entry name" value="CARD"/>
    <property type="match status" value="1"/>
</dbReference>
<dbReference type="InterPro" id="IPR033516">
    <property type="entry name" value="CARD8/ASC/NALP1_CARD"/>
</dbReference>
<keyword evidence="6" id="KW-1271">Inflammasome</keyword>
<dbReference type="RefSeq" id="XP_031748857.1">
    <property type="nucleotide sequence ID" value="XM_031892997.1"/>
</dbReference>
<evidence type="ECO:0000256" key="2">
    <source>
        <dbReference type="ARBA" id="ARBA00022490"/>
    </source>
</evidence>
<evidence type="ECO:0000256" key="6">
    <source>
        <dbReference type="ARBA" id="ARBA00023233"/>
    </source>
</evidence>
<dbReference type="Pfam" id="PF02758">
    <property type="entry name" value="PYRIN"/>
    <property type="match status" value="1"/>
</dbReference>
<dbReference type="Proteomes" id="UP000008143">
    <property type="component" value="Chromosome 9"/>
</dbReference>
<dbReference type="PROSITE" id="PS50143">
    <property type="entry name" value="BIR_REPEAT_2"/>
    <property type="match status" value="1"/>
</dbReference>
<dbReference type="SUPFAM" id="SSF47986">
    <property type="entry name" value="DEATH domain"/>
    <property type="match status" value="2"/>
</dbReference>
<evidence type="ECO:0000313" key="11">
    <source>
        <dbReference type="RefSeq" id="XP_031748857.1"/>
    </source>
</evidence>
<evidence type="ECO:0000256" key="5">
    <source>
        <dbReference type="ARBA" id="ARBA00023198"/>
    </source>
</evidence>
<dbReference type="Xenbase" id="XB-GENE-29078663">
    <property type="gene designation" value="LOC100487218"/>
</dbReference>
<reference evidence="11" key="1">
    <citation type="submission" date="2025-08" db="UniProtKB">
        <authorList>
            <consortium name="RefSeq"/>
        </authorList>
    </citation>
    <scope>IDENTIFICATION</scope>
    <source>
        <strain evidence="11">Nigerian</strain>
        <tissue evidence="11">Liver and blood</tissue>
    </source>
</reference>
<evidence type="ECO:0000256" key="1">
    <source>
        <dbReference type="ARBA" id="ARBA00004110"/>
    </source>
</evidence>
<dbReference type="AlphaFoldDB" id="A0A8J1ITD8"/>
<keyword evidence="3" id="KW-0399">Innate immunity</keyword>
<dbReference type="Pfam" id="PF13553">
    <property type="entry name" value="FIIND"/>
    <property type="match status" value="1"/>
</dbReference>
<feature type="domain" description="Pyrin" evidence="8">
    <location>
        <begin position="11"/>
        <end position="106"/>
    </location>
</feature>
<proteinExistence type="predicted"/>
<dbReference type="CDD" id="cd08330">
    <property type="entry name" value="CARD_ASC_NALP1"/>
    <property type="match status" value="1"/>
</dbReference>
<accession>A0A8J1ITD8</accession>
<dbReference type="InterPro" id="IPR001370">
    <property type="entry name" value="BIR_rpt"/>
</dbReference>
<organism evidence="10 11">
    <name type="scientific">Xenopus tropicalis</name>
    <name type="common">Western clawed frog</name>
    <name type="synonym">Silurana tropicalis</name>
    <dbReference type="NCBI Taxonomy" id="8364"/>
    <lineage>
        <taxon>Eukaryota</taxon>
        <taxon>Metazoa</taxon>
        <taxon>Chordata</taxon>
        <taxon>Craniata</taxon>
        <taxon>Vertebrata</taxon>
        <taxon>Euteleostomi</taxon>
        <taxon>Amphibia</taxon>
        <taxon>Batrachia</taxon>
        <taxon>Anura</taxon>
        <taxon>Pipoidea</taxon>
        <taxon>Pipidae</taxon>
        <taxon>Xenopodinae</taxon>
        <taxon>Xenopus</taxon>
        <taxon>Silurana</taxon>
    </lineage>
</organism>
<dbReference type="Gene3D" id="1.10.1170.10">
    <property type="entry name" value="Inhibitor Of Apoptosis Protein (2mihbC-IAP-1), Chain A"/>
    <property type="match status" value="1"/>
</dbReference>
<gene>
    <name evidence="11 12" type="primary">LOC100487218</name>
</gene>
<dbReference type="SMART" id="SM00238">
    <property type="entry name" value="BIR"/>
    <property type="match status" value="1"/>
</dbReference>
<dbReference type="InterPro" id="IPR004020">
    <property type="entry name" value="DAPIN"/>
</dbReference>
<dbReference type="AGR" id="Xenbase:XB-GENE-29078663"/>
<feature type="domain" description="CARD" evidence="7">
    <location>
        <begin position="680"/>
        <end position="763"/>
    </location>
</feature>
<protein>
    <submittedName>
        <fullName evidence="11">Uncharacterized protein LOC100487218</fullName>
    </submittedName>
</protein>
<dbReference type="GO" id="GO:0045087">
    <property type="term" value="P:innate immune response"/>
    <property type="evidence" value="ECO:0007669"/>
    <property type="project" value="UniProtKB-KW"/>
</dbReference>
<dbReference type="Pfam" id="PF00653">
    <property type="entry name" value="BIR"/>
    <property type="match status" value="1"/>
</dbReference>
<evidence type="ECO:0000313" key="12">
    <source>
        <dbReference type="Xenbase" id="XB-GENE-29078663"/>
    </source>
</evidence>
<dbReference type="InterPro" id="IPR001315">
    <property type="entry name" value="CARD"/>
</dbReference>
<dbReference type="Pfam" id="PF23679">
    <property type="entry name" value="UPA-FIIND"/>
    <property type="match status" value="1"/>
</dbReference>
<name>A0A8J1ITD8_XENTR</name>
<dbReference type="OrthoDB" id="428577at2759"/>
<dbReference type="SUPFAM" id="SSF57924">
    <property type="entry name" value="Inhibitor of apoptosis (IAP) repeat"/>
    <property type="match status" value="1"/>
</dbReference>
<evidence type="ECO:0000313" key="10">
    <source>
        <dbReference type="Proteomes" id="UP000008143"/>
    </source>
</evidence>
<dbReference type="FunFam" id="1.10.533.10:FF:000013">
    <property type="entry name" value="Apoptosis-associated speck-like protein containing a CARD"/>
    <property type="match status" value="1"/>
</dbReference>
<sequence length="763" mass="85704">MAQAEPLRATVEEKALGALQGTLERVSKNKFCSIKKKLKDWQIPGRHERIPESSLQCAHRAELASLIIRHYGAHYGVELVQQVLEDVGDQEGSRELREFLEREGTSFMSWWKWKSRFPHLSPNDLAQAGFYYVGPGDRVRCFSCGGEVENWQPGHVPLSQHGLAFPYCPYVRGKMGMDAGIVGQMQKLSLKHQPVYPDMAEEWDRLATYRPGPWYPGEQPKQDQSRIKMMTQAASIAPSMYETQVPFPGGNVLFPGPFVPTFQSGPTVGGVDPEVQKMKESFTGGGIQHQGPVPGVNILFPLPVVGTFQLAVTGGGINNQQPFPGSQIIFPVPITVMPGPTVGLVGGVQVQVQKMEGSSTGQEKAPSAVNEGGASGVQEASSINWLYGGTVECVLCGKIPPQMHFNAPMIGQTYRAHLPWKGLFRCIHTGIQFFVNTPAVIDFELVSWGCYSKHLQENRLETVGPLFNIRVLSGQVSAVYLPHYVCLKKGGDVDVKKFKIIHYKANGMTLETPSKIEPFYVALEKPTFSLMGVVYKVANLFRTKIPTHGAVFIYSKFIKGYTIHLYFMPQDHSVRQAVHKKETNNGYFWVDKPPLTRTVYTQRKYVVQGPESARINPEDLKLRFDAKPEMYNYSEIYLPDVDEETILRVTSEREEKSVWCAVLRKEELMSGQPNVAGGQHFVDKHRAELIERIPNIDPVLDELLGDGTLTQEQYDTVRSKGTCQDRMRQLYDCVRAWGDYQKDALFRAIEKHIQPLIRDLKNK</sequence>
<dbReference type="CDD" id="cd00022">
    <property type="entry name" value="BIR"/>
    <property type="match status" value="1"/>
</dbReference>
<evidence type="ECO:0000259" key="7">
    <source>
        <dbReference type="PROSITE" id="PS50209"/>
    </source>
</evidence>
<keyword evidence="4" id="KW-0391">Immunity</keyword>
<comment type="subcellular location">
    <subcellularLocation>
        <location evidence="1">Inflammasome</location>
    </subcellularLocation>
</comment>
<keyword evidence="10" id="KW-1185">Reference proteome</keyword>
<dbReference type="InterPro" id="IPR025307">
    <property type="entry name" value="FIIND_dom"/>
</dbReference>
<dbReference type="GeneID" id="100487218"/>
<dbReference type="InterPro" id="IPR051249">
    <property type="entry name" value="NLRP_Inflammasome"/>
</dbReference>
<dbReference type="GO" id="GO:0038187">
    <property type="term" value="F:pattern recognition receptor activity"/>
    <property type="evidence" value="ECO:0000318"/>
    <property type="project" value="GO_Central"/>
</dbReference>
<dbReference type="PANTHER" id="PTHR46985">
    <property type="entry name" value="NACHT, LRR AND PYD DOMAINS-CONTAINING PROTEIN 1"/>
    <property type="match status" value="1"/>
</dbReference>
<dbReference type="GO" id="GO:0002218">
    <property type="term" value="P:activation of innate immune response"/>
    <property type="evidence" value="ECO:0000318"/>
    <property type="project" value="GO_Central"/>
</dbReference>
<evidence type="ECO:0000259" key="9">
    <source>
        <dbReference type="PROSITE" id="PS51830"/>
    </source>
</evidence>
<dbReference type="PROSITE" id="PS50824">
    <property type="entry name" value="DAPIN"/>
    <property type="match status" value="1"/>
</dbReference>
<dbReference type="GO" id="GO:0042981">
    <property type="term" value="P:regulation of apoptotic process"/>
    <property type="evidence" value="ECO:0007669"/>
    <property type="project" value="InterPro"/>
</dbReference>
<dbReference type="GO" id="GO:0006954">
    <property type="term" value="P:inflammatory response"/>
    <property type="evidence" value="ECO:0000318"/>
    <property type="project" value="GO_Central"/>
</dbReference>
<keyword evidence="2" id="KW-0963">Cytoplasm</keyword>
<evidence type="ECO:0000259" key="8">
    <source>
        <dbReference type="PROSITE" id="PS50824"/>
    </source>
</evidence>
<dbReference type="GO" id="GO:0072559">
    <property type="term" value="C:NLRP3 inflammasome complex"/>
    <property type="evidence" value="ECO:0000318"/>
    <property type="project" value="GO_Central"/>
</dbReference>
<evidence type="ECO:0000256" key="4">
    <source>
        <dbReference type="ARBA" id="ARBA00022859"/>
    </source>
</evidence>
<dbReference type="SMART" id="SM01289">
    <property type="entry name" value="PYRIN"/>
    <property type="match status" value="1"/>
</dbReference>
<dbReference type="PROSITE" id="PS51830">
    <property type="entry name" value="FIIND"/>
    <property type="match status" value="1"/>
</dbReference>
<dbReference type="InterPro" id="IPR011029">
    <property type="entry name" value="DEATH-like_dom_sf"/>
</dbReference>
<dbReference type="KEGG" id="xtr:100487218"/>
<feature type="domain" description="FIIND" evidence="9">
    <location>
        <begin position="392"/>
        <end position="677"/>
    </location>
</feature>
<keyword evidence="5" id="KW-0395">Inflammatory response</keyword>
<dbReference type="GO" id="GO:0097193">
    <property type="term" value="P:intrinsic apoptotic signaling pathway"/>
    <property type="evidence" value="ECO:0000318"/>
    <property type="project" value="GO_Central"/>
</dbReference>
<dbReference type="PANTHER" id="PTHR46985:SF7">
    <property type="entry name" value="NACHT, LRR AND PYD DOMAINS-CONTAINING PROTEIN 1B ALLELE 3-LIKE"/>
    <property type="match status" value="1"/>
</dbReference>
<dbReference type="Pfam" id="PF00619">
    <property type="entry name" value="CARD"/>
    <property type="match status" value="1"/>
</dbReference>
<dbReference type="GO" id="GO:0005634">
    <property type="term" value="C:nucleus"/>
    <property type="evidence" value="ECO:0000318"/>
    <property type="project" value="GO_Central"/>
</dbReference>